<dbReference type="InterPro" id="IPR000835">
    <property type="entry name" value="HTH_MarR-typ"/>
</dbReference>
<dbReference type="SUPFAM" id="SSF46785">
    <property type="entry name" value="Winged helix' DNA-binding domain"/>
    <property type="match status" value="1"/>
</dbReference>
<dbReference type="OrthoDB" id="1858911at2"/>
<dbReference type="Pfam" id="PF24034">
    <property type="entry name" value="DUF7343"/>
    <property type="match status" value="1"/>
</dbReference>
<gene>
    <name evidence="5" type="ORF">EDD66_10513</name>
</gene>
<dbReference type="GO" id="GO:0003700">
    <property type="term" value="F:DNA-binding transcription factor activity"/>
    <property type="evidence" value="ECO:0007669"/>
    <property type="project" value="InterPro"/>
</dbReference>
<evidence type="ECO:0000259" key="4">
    <source>
        <dbReference type="PROSITE" id="PS50995"/>
    </source>
</evidence>
<accession>A0A3N1XN03</accession>
<dbReference type="SMART" id="SM00347">
    <property type="entry name" value="HTH_MARR"/>
    <property type="match status" value="1"/>
</dbReference>
<name>A0A3N1XN03_9FIRM</name>
<keyword evidence="2 5" id="KW-0238">DNA-binding</keyword>
<sequence>MNNSLLTEEEIKIWHMWKKTFKSIYGRIEKDSIENTGLSEGDFIILDRLMCLGGGTLRQHELSEAVEWTKSRLSHHLTRMEKRGLVIRAPFNNKTGVEVSITDVGKMTLENAYPIIYKGVKKYFIEQLTEQDIESITKLANRVNEYFITR</sequence>
<dbReference type="InterPro" id="IPR055767">
    <property type="entry name" value="DUF7343"/>
</dbReference>
<feature type="domain" description="HTH marR-type" evidence="4">
    <location>
        <begin position="1"/>
        <end position="145"/>
    </location>
</feature>
<dbReference type="Gene3D" id="1.10.10.10">
    <property type="entry name" value="Winged helix-like DNA-binding domain superfamily/Winged helix DNA-binding domain"/>
    <property type="match status" value="1"/>
</dbReference>
<keyword evidence="3" id="KW-0804">Transcription</keyword>
<dbReference type="PANTHER" id="PTHR42756:SF1">
    <property type="entry name" value="TRANSCRIPTIONAL REPRESSOR OF EMRAB OPERON"/>
    <property type="match status" value="1"/>
</dbReference>
<organism evidence="5 6">
    <name type="scientific">Mobilisporobacter senegalensis</name>
    <dbReference type="NCBI Taxonomy" id="1329262"/>
    <lineage>
        <taxon>Bacteria</taxon>
        <taxon>Bacillati</taxon>
        <taxon>Bacillota</taxon>
        <taxon>Clostridia</taxon>
        <taxon>Lachnospirales</taxon>
        <taxon>Lachnospiraceae</taxon>
        <taxon>Mobilisporobacter</taxon>
    </lineage>
</organism>
<dbReference type="EMBL" id="RJVG01000005">
    <property type="protein sequence ID" value="ROR28075.1"/>
    <property type="molecule type" value="Genomic_DNA"/>
</dbReference>
<comment type="caution">
    <text evidence="5">The sequence shown here is derived from an EMBL/GenBank/DDBJ whole genome shotgun (WGS) entry which is preliminary data.</text>
</comment>
<dbReference type="RefSeq" id="WP_123609263.1">
    <property type="nucleotide sequence ID" value="NZ_RJVG01000005.1"/>
</dbReference>
<keyword evidence="1" id="KW-0805">Transcription regulation</keyword>
<dbReference type="InterPro" id="IPR036390">
    <property type="entry name" value="WH_DNA-bd_sf"/>
</dbReference>
<dbReference type="AlphaFoldDB" id="A0A3N1XN03"/>
<evidence type="ECO:0000313" key="6">
    <source>
        <dbReference type="Proteomes" id="UP000273083"/>
    </source>
</evidence>
<evidence type="ECO:0000256" key="2">
    <source>
        <dbReference type="ARBA" id="ARBA00023125"/>
    </source>
</evidence>
<proteinExistence type="predicted"/>
<dbReference type="InterPro" id="IPR036388">
    <property type="entry name" value="WH-like_DNA-bd_sf"/>
</dbReference>
<evidence type="ECO:0000313" key="5">
    <source>
        <dbReference type="EMBL" id="ROR28075.1"/>
    </source>
</evidence>
<dbReference type="Proteomes" id="UP000273083">
    <property type="component" value="Unassembled WGS sequence"/>
</dbReference>
<dbReference type="PROSITE" id="PS50995">
    <property type="entry name" value="HTH_MARR_2"/>
    <property type="match status" value="1"/>
</dbReference>
<reference evidence="5 6" key="1">
    <citation type="submission" date="2018-11" db="EMBL/GenBank/DDBJ databases">
        <title>Genomic Encyclopedia of Type Strains, Phase IV (KMG-IV): sequencing the most valuable type-strain genomes for metagenomic binning, comparative biology and taxonomic classification.</title>
        <authorList>
            <person name="Goeker M."/>
        </authorList>
    </citation>
    <scope>NUCLEOTIDE SEQUENCE [LARGE SCALE GENOMIC DNA]</scope>
    <source>
        <strain evidence="5 6">DSM 26537</strain>
    </source>
</reference>
<protein>
    <submittedName>
        <fullName evidence="5">DNA-binding MarR family transcriptional regulator</fullName>
    </submittedName>
</protein>
<evidence type="ECO:0000256" key="1">
    <source>
        <dbReference type="ARBA" id="ARBA00023015"/>
    </source>
</evidence>
<dbReference type="GO" id="GO:0003677">
    <property type="term" value="F:DNA binding"/>
    <property type="evidence" value="ECO:0007669"/>
    <property type="project" value="UniProtKB-KW"/>
</dbReference>
<keyword evidence="6" id="KW-1185">Reference proteome</keyword>
<evidence type="ECO:0000256" key="3">
    <source>
        <dbReference type="ARBA" id="ARBA00023163"/>
    </source>
</evidence>
<dbReference type="PANTHER" id="PTHR42756">
    <property type="entry name" value="TRANSCRIPTIONAL REGULATOR, MARR"/>
    <property type="match status" value="1"/>
</dbReference>